<evidence type="ECO:0000256" key="8">
    <source>
        <dbReference type="HAMAP-Rule" id="MF_00332"/>
    </source>
</evidence>
<dbReference type="Gene3D" id="1.20.1270.10">
    <property type="match status" value="1"/>
</dbReference>
<evidence type="ECO:0000256" key="4">
    <source>
        <dbReference type="ARBA" id="ARBA00022741"/>
    </source>
</evidence>
<keyword evidence="3 8" id="KW-0597">Phosphoprotein</keyword>
<dbReference type="SUPFAM" id="SSF100920">
    <property type="entry name" value="Heat shock protein 70kD (HSP70), peptide-binding domain"/>
    <property type="match status" value="1"/>
</dbReference>
<dbReference type="SUPFAM" id="SSF53067">
    <property type="entry name" value="Actin-like ATPase domain"/>
    <property type="match status" value="2"/>
</dbReference>
<feature type="compositionally biased region" description="Acidic residues" evidence="10">
    <location>
        <begin position="625"/>
        <end position="638"/>
    </location>
</feature>
<dbReference type="CDD" id="cd10234">
    <property type="entry name" value="ASKHA_NBD_HSP70_DnaK-like"/>
    <property type="match status" value="1"/>
</dbReference>
<protein>
    <recommendedName>
        <fullName evidence="2 8">Chaperone protein DnaK</fullName>
    </recommendedName>
    <alternativeName>
        <fullName evidence="8">HSP70</fullName>
    </alternativeName>
    <alternativeName>
        <fullName evidence="8">Heat shock 70 kDa protein</fullName>
    </alternativeName>
    <alternativeName>
        <fullName evidence="8">Heat shock protein 70</fullName>
    </alternativeName>
</protein>
<dbReference type="FunFam" id="1.20.1270.10:FF:000001">
    <property type="entry name" value="Molecular chaperone DnaK"/>
    <property type="match status" value="1"/>
</dbReference>
<comment type="caution">
    <text evidence="11">The sequence shown here is derived from an EMBL/GenBank/DDBJ whole genome shotgun (WGS) entry which is preliminary data.</text>
</comment>
<dbReference type="AlphaFoldDB" id="A0AB73BCE5"/>
<dbReference type="FunFam" id="3.30.30.30:FF:000003">
    <property type="entry name" value="Heat shock protein 9"/>
    <property type="match status" value="1"/>
</dbReference>
<reference evidence="11 12" key="1">
    <citation type="submission" date="2019-01" db="EMBL/GenBank/DDBJ databases">
        <title>Genome sequences of marine Pseudoalteromonas species.</title>
        <authorList>
            <person name="Boraston A.B."/>
            <person name="Hehemann J.-H."/>
            <person name="Vickers C.J."/>
            <person name="Salama-Alber O."/>
            <person name="Abe K."/>
            <person name="Hettle A.J."/>
        </authorList>
    </citation>
    <scope>NUCLEOTIDE SEQUENCE [LARGE SCALE GENOMIC DNA]</scope>
    <source>
        <strain evidence="11 12">PS42</strain>
    </source>
</reference>
<dbReference type="PROSITE" id="PS00297">
    <property type="entry name" value="HSP70_1"/>
    <property type="match status" value="1"/>
</dbReference>
<dbReference type="PROSITE" id="PS00329">
    <property type="entry name" value="HSP70_2"/>
    <property type="match status" value="1"/>
</dbReference>
<dbReference type="EMBL" id="SEUK01000055">
    <property type="protein sequence ID" value="KAA1156980.1"/>
    <property type="molecule type" value="Genomic_DNA"/>
</dbReference>
<dbReference type="NCBIfam" id="TIGR02350">
    <property type="entry name" value="prok_dnaK"/>
    <property type="match status" value="1"/>
</dbReference>
<evidence type="ECO:0000256" key="3">
    <source>
        <dbReference type="ARBA" id="ARBA00022553"/>
    </source>
</evidence>
<dbReference type="GO" id="GO:0005524">
    <property type="term" value="F:ATP binding"/>
    <property type="evidence" value="ECO:0007669"/>
    <property type="project" value="UniProtKB-UniRule"/>
</dbReference>
<gene>
    <name evidence="8 11" type="primary">dnaK</name>
    <name evidence="11" type="ORF">EU508_18835</name>
</gene>
<dbReference type="PANTHER" id="PTHR19375">
    <property type="entry name" value="HEAT SHOCK PROTEIN 70KDA"/>
    <property type="match status" value="1"/>
</dbReference>
<dbReference type="Pfam" id="PF00012">
    <property type="entry name" value="HSP70"/>
    <property type="match status" value="1"/>
</dbReference>
<dbReference type="InterPro" id="IPR018181">
    <property type="entry name" value="Heat_shock_70_CS"/>
</dbReference>
<dbReference type="FunFam" id="2.60.34.10:FF:000014">
    <property type="entry name" value="Chaperone protein DnaK HSP70"/>
    <property type="match status" value="1"/>
</dbReference>
<feature type="modified residue" description="Phosphothreonine; by autocatalysis" evidence="8">
    <location>
        <position position="199"/>
    </location>
</feature>
<comment type="induction">
    <text evidence="8">By stress conditions e.g. heat shock.</text>
</comment>
<dbReference type="InterPro" id="IPR043129">
    <property type="entry name" value="ATPase_NBD"/>
</dbReference>
<evidence type="ECO:0000256" key="2">
    <source>
        <dbReference type="ARBA" id="ARBA00014415"/>
    </source>
</evidence>
<dbReference type="GO" id="GO:0140662">
    <property type="term" value="F:ATP-dependent protein folding chaperone"/>
    <property type="evidence" value="ECO:0007669"/>
    <property type="project" value="InterPro"/>
</dbReference>
<feature type="region of interest" description="Disordered" evidence="10">
    <location>
        <begin position="602"/>
        <end position="638"/>
    </location>
</feature>
<organism evidence="11 12">
    <name type="scientific">Pseudoalteromonas fuliginea</name>
    <dbReference type="NCBI Taxonomy" id="1872678"/>
    <lineage>
        <taxon>Bacteria</taxon>
        <taxon>Pseudomonadati</taxon>
        <taxon>Pseudomonadota</taxon>
        <taxon>Gammaproteobacteria</taxon>
        <taxon>Alteromonadales</taxon>
        <taxon>Pseudoalteromonadaceae</taxon>
        <taxon>Pseudoalteromonas</taxon>
    </lineage>
</organism>
<comment type="function">
    <text evidence="8">Acts as a chaperone.</text>
</comment>
<dbReference type="GO" id="GO:0051082">
    <property type="term" value="F:unfolded protein binding"/>
    <property type="evidence" value="ECO:0007669"/>
    <property type="project" value="InterPro"/>
</dbReference>
<dbReference type="PROSITE" id="PS01036">
    <property type="entry name" value="HSP70_3"/>
    <property type="match status" value="1"/>
</dbReference>
<dbReference type="FunFam" id="3.90.640.10:FF:000003">
    <property type="entry name" value="Molecular chaperone DnaK"/>
    <property type="match status" value="1"/>
</dbReference>
<proteinExistence type="evidence at transcript level"/>
<evidence type="ECO:0000256" key="10">
    <source>
        <dbReference type="SAM" id="MobiDB-lite"/>
    </source>
</evidence>
<sequence length="638" mass="68849">MGKIIGIDLGTTNSCVAVLDGGKARVIENAEGDRTTPSIIAYTQDGETLVGQSAKRQAVTNPTNTLFAIKRLIGRRFEDEEVQRDIGIMPFKIIKADNGDAWVEAGGEKRAAPQISAEVLKKMKKTAEDFLGEEVTEAVITVPAYFNDSQRQATKDAGRIAGLEVKRIINEPTAAALAYGMDKNRGENIVAVYDLGGGTFDLSIIEIDEVEGEHTFEVLATNGDTHLGGEDFDNRVINYLVAEFKKDQGLDLKADPLAMQRVKEAAEKAKIELSSAQSTEVNLPYVTADASGPKHMNVKLTRAKLESLVEDLVTKSLEPLKRALADADLSVSDINDIILVGGQTRMPLVQKTVADFFGKEPRKDVNPDEAVAVGAAIQGGVLAGDVKDVLLLDVSPLSLGIETMGSVMTALIEKNTTIPTKKSQTFSTAEDNQSAVTIHVLQGERKRSSDNKSLGQFNLEGIRPAQRGTPQIEVTFDVDADGILHVSAKDKDTGKEQKITIQASSGLSDEEVEKMVRDAEAHAEDDKKFEELVAARNQADALVHGTRKQIEEAGDALPSEDKEAIEAAVVDLEAAIKSDNKEEIEAKTQALAEKSQKLMEIAQAKAQQGSADAGEQQQSAKQDDDVVDAEFEEVKDDK</sequence>
<evidence type="ECO:0000256" key="6">
    <source>
        <dbReference type="ARBA" id="ARBA00023016"/>
    </source>
</evidence>
<accession>A0AB73BCE5</accession>
<dbReference type="RefSeq" id="WP_149615188.1">
    <property type="nucleotide sequence ID" value="NZ_SEUK01000055.1"/>
</dbReference>
<evidence type="ECO:0000256" key="5">
    <source>
        <dbReference type="ARBA" id="ARBA00022840"/>
    </source>
</evidence>
<dbReference type="FunFam" id="3.30.420.40:FF:000004">
    <property type="entry name" value="Molecular chaperone DnaK"/>
    <property type="match status" value="1"/>
</dbReference>
<keyword evidence="4 8" id="KW-0547">Nucleotide-binding</keyword>
<dbReference type="SUPFAM" id="SSF100934">
    <property type="entry name" value="Heat shock protein 70kD (HSP70), C-terminal subdomain"/>
    <property type="match status" value="1"/>
</dbReference>
<dbReference type="InterPro" id="IPR029048">
    <property type="entry name" value="HSP70_C_sf"/>
</dbReference>
<dbReference type="Gene3D" id="3.90.640.10">
    <property type="entry name" value="Actin, Chain A, domain 4"/>
    <property type="match status" value="1"/>
</dbReference>
<evidence type="ECO:0000313" key="11">
    <source>
        <dbReference type="EMBL" id="KAA1156980.1"/>
    </source>
</evidence>
<name>A0AB73BCE5_9GAMM</name>
<comment type="similarity">
    <text evidence="1 8 9">Belongs to the heat shock protein 70 family.</text>
</comment>
<feature type="compositionally biased region" description="Polar residues" evidence="10">
    <location>
        <begin position="605"/>
        <end position="620"/>
    </location>
</feature>
<evidence type="ECO:0000256" key="7">
    <source>
        <dbReference type="ARBA" id="ARBA00023186"/>
    </source>
</evidence>
<dbReference type="InterPro" id="IPR012725">
    <property type="entry name" value="Chaperone_DnaK"/>
</dbReference>
<dbReference type="InterPro" id="IPR029047">
    <property type="entry name" value="HSP70_peptide-bd_sf"/>
</dbReference>
<evidence type="ECO:0000256" key="1">
    <source>
        <dbReference type="ARBA" id="ARBA00007381"/>
    </source>
</evidence>
<dbReference type="HAMAP" id="MF_00332">
    <property type="entry name" value="DnaK"/>
    <property type="match status" value="1"/>
</dbReference>
<dbReference type="Gene3D" id="2.60.34.10">
    <property type="entry name" value="Substrate Binding Domain Of DNAk, Chain A, domain 1"/>
    <property type="match status" value="1"/>
</dbReference>
<evidence type="ECO:0000256" key="9">
    <source>
        <dbReference type="RuleBase" id="RU003322"/>
    </source>
</evidence>
<dbReference type="PRINTS" id="PR00301">
    <property type="entry name" value="HEATSHOCK70"/>
</dbReference>
<dbReference type="InterPro" id="IPR013126">
    <property type="entry name" value="Hsp_70_fam"/>
</dbReference>
<evidence type="ECO:0000313" key="12">
    <source>
        <dbReference type="Proteomes" id="UP000324162"/>
    </source>
</evidence>
<dbReference type="Proteomes" id="UP000324162">
    <property type="component" value="Unassembled WGS sequence"/>
</dbReference>
<keyword evidence="6 8" id="KW-0346">Stress response</keyword>
<keyword evidence="5 8" id="KW-0067">ATP-binding</keyword>
<keyword evidence="7 8" id="KW-0143">Chaperone</keyword>
<dbReference type="Gene3D" id="3.30.420.40">
    <property type="match status" value="2"/>
</dbReference>
<dbReference type="NCBIfam" id="NF001413">
    <property type="entry name" value="PRK00290.1"/>
    <property type="match status" value="1"/>
</dbReference>